<feature type="compositionally biased region" description="Basic and acidic residues" evidence="1">
    <location>
        <begin position="1"/>
        <end position="12"/>
    </location>
</feature>
<dbReference type="EMBL" id="HBUF01392056">
    <property type="protein sequence ID" value="CAG6734224.1"/>
    <property type="molecule type" value="Transcribed_RNA"/>
</dbReference>
<feature type="compositionally biased region" description="Polar residues" evidence="1">
    <location>
        <begin position="192"/>
        <end position="208"/>
    </location>
</feature>
<dbReference type="EMBL" id="HBUF01392059">
    <property type="protein sequence ID" value="CAG6734227.1"/>
    <property type="molecule type" value="Transcribed_RNA"/>
</dbReference>
<dbReference type="AlphaFoldDB" id="A0A8D8YSD1"/>
<protein>
    <submittedName>
        <fullName evidence="2">Uncharacterized protein</fullName>
    </submittedName>
</protein>
<evidence type="ECO:0000313" key="2">
    <source>
        <dbReference type="EMBL" id="CAG6734228.1"/>
    </source>
</evidence>
<name>A0A8D8YSD1_9HEMI</name>
<sequence length="481" mass="55027">MSSSDSHGDSAVKRLNPQRPPCKMSLLQCIPTSSKMVKSGSDPTRTLHRKPSEALLSINWPALHPPITLPGTNQELSPSVNLKILKNKKYKTSQVELYLRQDHSSQNNLNQHSQQTVTGHERRLKLGDFLLSDTSMNIDQSGQSLMVETQSCHRLEVKDSGKQPFAGTNHSRVSRTEVYYLATNSHKKLTSEQRFTQNTDQTSSPKNRTSAEQRFKNANVNFERKFKERSRAVPSDQVKPEKSAGKCTRKTSNKKHKLITEAGGILAQNRTRTKTRKAQSHLVPHVSSKTKFTNSTIEKIEDLSDSDDGDRKLIDEAFDKVYTELESYFKNKQNLSDTLAHLSLIEKLTDKILNKEQFNDSALEMNYSSTSYSEYLLEQNLDEIGQFEQKFERFLARKQLMCYHTFNQDLTQDYSSVGTAASRMQSAQTTTRVWSRQAIRCNRLSINFEDESPSTHCEPNLTRNISYLHSEWYPEHQHNMA</sequence>
<evidence type="ECO:0000256" key="1">
    <source>
        <dbReference type="SAM" id="MobiDB-lite"/>
    </source>
</evidence>
<proteinExistence type="predicted"/>
<dbReference type="EMBL" id="HBUF01392060">
    <property type="protein sequence ID" value="CAG6734228.1"/>
    <property type="molecule type" value="Transcribed_RNA"/>
</dbReference>
<feature type="region of interest" description="Disordered" evidence="1">
    <location>
        <begin position="229"/>
        <end position="254"/>
    </location>
</feature>
<organism evidence="2">
    <name type="scientific">Cacopsylla melanoneura</name>
    <dbReference type="NCBI Taxonomy" id="428564"/>
    <lineage>
        <taxon>Eukaryota</taxon>
        <taxon>Metazoa</taxon>
        <taxon>Ecdysozoa</taxon>
        <taxon>Arthropoda</taxon>
        <taxon>Hexapoda</taxon>
        <taxon>Insecta</taxon>
        <taxon>Pterygota</taxon>
        <taxon>Neoptera</taxon>
        <taxon>Paraneoptera</taxon>
        <taxon>Hemiptera</taxon>
        <taxon>Sternorrhyncha</taxon>
        <taxon>Psylloidea</taxon>
        <taxon>Psyllidae</taxon>
        <taxon>Psyllinae</taxon>
        <taxon>Cacopsylla</taxon>
    </lineage>
</organism>
<reference evidence="2" key="1">
    <citation type="submission" date="2021-05" db="EMBL/GenBank/DDBJ databases">
        <authorList>
            <person name="Alioto T."/>
            <person name="Alioto T."/>
            <person name="Gomez Garrido J."/>
        </authorList>
    </citation>
    <scope>NUCLEOTIDE SEQUENCE</scope>
</reference>
<feature type="region of interest" description="Disordered" evidence="1">
    <location>
        <begin position="189"/>
        <end position="212"/>
    </location>
</feature>
<feature type="region of interest" description="Disordered" evidence="1">
    <location>
        <begin position="1"/>
        <end position="22"/>
    </location>
</feature>
<accession>A0A8D8YSD1</accession>